<keyword evidence="1" id="KW-0328">Glycosyltransferase</keyword>
<dbReference type="Proteomes" id="UP001596391">
    <property type="component" value="Unassembled WGS sequence"/>
</dbReference>
<dbReference type="PANTHER" id="PTHR45947:SF3">
    <property type="entry name" value="SULFOQUINOVOSYL TRANSFERASE SQD2"/>
    <property type="match status" value="1"/>
</dbReference>
<gene>
    <name evidence="1" type="ORF">ACFQBQ_12220</name>
</gene>
<evidence type="ECO:0000313" key="1">
    <source>
        <dbReference type="EMBL" id="MFC6646336.1"/>
    </source>
</evidence>
<organism evidence="1 2">
    <name type="scientific">Granulicella cerasi</name>
    <dbReference type="NCBI Taxonomy" id="741063"/>
    <lineage>
        <taxon>Bacteria</taxon>
        <taxon>Pseudomonadati</taxon>
        <taxon>Acidobacteriota</taxon>
        <taxon>Terriglobia</taxon>
        <taxon>Terriglobales</taxon>
        <taxon>Acidobacteriaceae</taxon>
        <taxon>Granulicella</taxon>
    </lineage>
</organism>
<dbReference type="EMBL" id="JBHSWI010000001">
    <property type="protein sequence ID" value="MFC6646336.1"/>
    <property type="molecule type" value="Genomic_DNA"/>
</dbReference>
<dbReference type="Pfam" id="PF13692">
    <property type="entry name" value="Glyco_trans_1_4"/>
    <property type="match status" value="1"/>
</dbReference>
<dbReference type="CDD" id="cd03801">
    <property type="entry name" value="GT4_PimA-like"/>
    <property type="match status" value="1"/>
</dbReference>
<dbReference type="Gene3D" id="3.40.50.2000">
    <property type="entry name" value="Glycogen Phosphorylase B"/>
    <property type="match status" value="2"/>
</dbReference>
<comment type="caution">
    <text evidence="1">The sequence shown here is derived from an EMBL/GenBank/DDBJ whole genome shotgun (WGS) entry which is preliminary data.</text>
</comment>
<dbReference type="EC" id="2.4.-.-" evidence="1"/>
<dbReference type="RefSeq" id="WP_263370015.1">
    <property type="nucleotide sequence ID" value="NZ_JAGSYD010000001.1"/>
</dbReference>
<dbReference type="InterPro" id="IPR050194">
    <property type="entry name" value="Glycosyltransferase_grp1"/>
</dbReference>
<proteinExistence type="predicted"/>
<dbReference type="SUPFAM" id="SSF53756">
    <property type="entry name" value="UDP-Glycosyltransferase/glycogen phosphorylase"/>
    <property type="match status" value="1"/>
</dbReference>
<reference evidence="2" key="1">
    <citation type="journal article" date="2019" name="Int. J. Syst. Evol. Microbiol.">
        <title>The Global Catalogue of Microorganisms (GCM) 10K type strain sequencing project: providing services to taxonomists for standard genome sequencing and annotation.</title>
        <authorList>
            <consortium name="The Broad Institute Genomics Platform"/>
            <consortium name="The Broad Institute Genome Sequencing Center for Infectious Disease"/>
            <person name="Wu L."/>
            <person name="Ma J."/>
        </authorList>
    </citation>
    <scope>NUCLEOTIDE SEQUENCE [LARGE SCALE GENOMIC DNA]</scope>
    <source>
        <strain evidence="2">CGMCC 1.16026</strain>
    </source>
</reference>
<keyword evidence="2" id="KW-1185">Reference proteome</keyword>
<name>A0ABW1ZA74_9BACT</name>
<keyword evidence="1" id="KW-0808">Transferase</keyword>
<dbReference type="PANTHER" id="PTHR45947">
    <property type="entry name" value="SULFOQUINOVOSYL TRANSFERASE SQD2"/>
    <property type="match status" value="1"/>
</dbReference>
<evidence type="ECO:0000313" key="2">
    <source>
        <dbReference type="Proteomes" id="UP001596391"/>
    </source>
</evidence>
<sequence length="405" mass="44255">MRYLLVTHIPFARNEAGNVLLDKLWSADLDGLAASMGAITVAAPELPLSTLSSWGTGFAERPTQGEVSFVSLPARRGRLDFFYGMKLRKALGAAVQNADLVHTSNLFGNDVALYYGHDLATKLGKKTLFVVAEDFPDMLGWEWVRTAPAGLQQKRRARTLAQLEKHVQQRVNTASLTFLHTPAAVVRYRMHAQNAFAIRQPVHEAEEVISSAALEARSNALLAGGPLRIVTASRMQPLKGLDFLLRAVAIARSRGEDVRVTLYGGGSQQAELEALSRRLQISEAVHFGGALQQGAELRGAIEQEHVFAMPHLTTDFGRAFFDAMAAGLPVVAYRSPASEDTVRHGEDGLLVANADVEALAATLVKLSHDRQFTAALSQGARQRALDNTRALWNALRSSWIRELFK</sequence>
<dbReference type="GO" id="GO:0016757">
    <property type="term" value="F:glycosyltransferase activity"/>
    <property type="evidence" value="ECO:0007669"/>
    <property type="project" value="UniProtKB-KW"/>
</dbReference>
<protein>
    <submittedName>
        <fullName evidence="1">Glycosyltransferase family 4 protein</fullName>
        <ecNumber evidence="1">2.4.-.-</ecNumber>
    </submittedName>
</protein>
<accession>A0ABW1ZA74</accession>